<feature type="region of interest" description="Disordered" evidence="1">
    <location>
        <begin position="96"/>
        <end position="128"/>
    </location>
</feature>
<feature type="transmembrane region" description="Helical" evidence="2">
    <location>
        <begin position="360"/>
        <end position="382"/>
    </location>
</feature>
<gene>
    <name evidence="3" type="ORF">J8A68_002331</name>
</gene>
<feature type="compositionally biased region" description="Polar residues" evidence="1">
    <location>
        <begin position="155"/>
        <end position="166"/>
    </location>
</feature>
<proteinExistence type="predicted"/>
<dbReference type="AlphaFoldDB" id="A0A8J5QPQ7"/>
<dbReference type="OrthoDB" id="5382797at2759"/>
<keyword evidence="2" id="KW-1133">Transmembrane helix</keyword>
<feature type="transmembrane region" description="Helical" evidence="2">
    <location>
        <begin position="290"/>
        <end position="310"/>
    </location>
</feature>
<evidence type="ECO:0000313" key="3">
    <source>
        <dbReference type="EMBL" id="KAG7664148.1"/>
    </source>
</evidence>
<feature type="region of interest" description="Disordered" evidence="1">
    <location>
        <begin position="155"/>
        <end position="208"/>
    </location>
</feature>
<protein>
    <submittedName>
        <fullName evidence="3">ZRG17</fullName>
    </submittedName>
</protein>
<organism evidence="3 4">
    <name type="scientific">[Candida] subhashii</name>
    <dbReference type="NCBI Taxonomy" id="561895"/>
    <lineage>
        <taxon>Eukaryota</taxon>
        <taxon>Fungi</taxon>
        <taxon>Dikarya</taxon>
        <taxon>Ascomycota</taxon>
        <taxon>Saccharomycotina</taxon>
        <taxon>Pichiomycetes</taxon>
        <taxon>Debaryomycetaceae</taxon>
        <taxon>Spathaspora</taxon>
    </lineage>
</organism>
<reference evidence="3 4" key="1">
    <citation type="journal article" date="2021" name="DNA Res.">
        <title>Genome analysis of Candida subhashii reveals its hybrid nature and dual mitochondrial genome conformations.</title>
        <authorList>
            <person name="Mixao V."/>
            <person name="Hegedusova E."/>
            <person name="Saus E."/>
            <person name="Pryszcz L.P."/>
            <person name="Cillingova A."/>
            <person name="Nosek J."/>
            <person name="Gabaldon T."/>
        </authorList>
    </citation>
    <scope>NUCLEOTIDE SEQUENCE [LARGE SCALE GENOMIC DNA]</scope>
    <source>
        <strain evidence="3 4">CBS 10753</strain>
    </source>
</reference>
<evidence type="ECO:0000313" key="4">
    <source>
        <dbReference type="Proteomes" id="UP000694255"/>
    </source>
</evidence>
<sequence>MSSLQETLTPTLDVNMNFDTPPQLGSATSDGGYDSATPESEGNNPFGINTGGSNVALLNTDLGFLASANFSSDSLPGSADSFNSLDDQILNNNNSLITHGRRNSYTSVSSSPATSRPTNGRRPRPLSAFMMDSNNYAIHEEEPQEHGQQQLEPAFTNTPRSRNSVTFGKLPYSPIPTSPLRSTSPVRSHRQYRPKSPVRRTPASPANVTTSPFNFQPQEMQLNGSSGLQVKPAHRKGHKYKHSSVSMNLFQEPEKLPISQTQLSVIPDSYPIPNYKETVASITNNQKSRLLWSILHCGLSVGIFIVGFKFKLASLSTLAHLVFYDSLGSLLIVFVDIMSNFEVWNKSSIMYPFGLGRIEVLVGFALSASLIMVGFDLFSHFLEEAIMLWVSHEHNDETDAVAPSSHHVHSHPGAGGDHSTGWMIYELVLLITMIVSLISSNFILSYDRINEMISSTNQNVPYGHNRSTSGLLDAKIEDSESSVGNITRLQRIFKAWKRNPSHLITLTYTLFLFLAPIIPQSLTSDLAVDINEIATFAVAGLLCFNGWNLVKSLGGILLCSFPYSDYEYEKLKSKIIDQILNQDFFKPDYQIQKFFITKFNYKLFVVGVKISMKGADSDEEVRVKFEVNRIITNELASLDGESKKTHPEITIDIDRF</sequence>
<evidence type="ECO:0000256" key="2">
    <source>
        <dbReference type="SAM" id="Phobius"/>
    </source>
</evidence>
<feature type="compositionally biased region" description="Basic residues" evidence="1">
    <location>
        <begin position="187"/>
        <end position="198"/>
    </location>
</feature>
<feature type="transmembrane region" description="Helical" evidence="2">
    <location>
        <begin position="501"/>
        <end position="518"/>
    </location>
</feature>
<feature type="compositionally biased region" description="Polar residues" evidence="1">
    <location>
        <begin position="37"/>
        <end position="48"/>
    </location>
</feature>
<dbReference type="RefSeq" id="XP_049264380.1">
    <property type="nucleotide sequence ID" value="XM_049406070.1"/>
</dbReference>
<feature type="transmembrane region" description="Helical" evidence="2">
    <location>
        <begin position="530"/>
        <end position="550"/>
    </location>
</feature>
<feature type="transmembrane region" description="Helical" evidence="2">
    <location>
        <begin position="422"/>
        <end position="444"/>
    </location>
</feature>
<dbReference type="EMBL" id="JAGSYN010000106">
    <property type="protein sequence ID" value="KAG7664148.1"/>
    <property type="molecule type" value="Genomic_DNA"/>
</dbReference>
<keyword evidence="2" id="KW-0812">Transmembrane</keyword>
<dbReference type="Proteomes" id="UP000694255">
    <property type="component" value="Unassembled WGS sequence"/>
</dbReference>
<accession>A0A8J5QPQ7</accession>
<comment type="caution">
    <text evidence="3">The sequence shown here is derived from an EMBL/GenBank/DDBJ whole genome shotgun (WGS) entry which is preliminary data.</text>
</comment>
<feature type="transmembrane region" description="Helical" evidence="2">
    <location>
        <begin position="322"/>
        <end position="339"/>
    </location>
</feature>
<feature type="compositionally biased region" description="Polar residues" evidence="1">
    <location>
        <begin position="1"/>
        <end position="29"/>
    </location>
</feature>
<dbReference type="GeneID" id="73469132"/>
<keyword evidence="2" id="KW-0472">Membrane</keyword>
<name>A0A8J5QPQ7_9ASCO</name>
<keyword evidence="4" id="KW-1185">Reference proteome</keyword>
<feature type="compositionally biased region" description="Low complexity" evidence="1">
    <location>
        <begin position="104"/>
        <end position="118"/>
    </location>
</feature>
<evidence type="ECO:0000256" key="1">
    <source>
        <dbReference type="SAM" id="MobiDB-lite"/>
    </source>
</evidence>
<feature type="region of interest" description="Disordered" evidence="1">
    <location>
        <begin position="1"/>
        <end position="48"/>
    </location>
</feature>